<comment type="caution">
    <text evidence="1">The sequence shown here is derived from an EMBL/GenBank/DDBJ whole genome shotgun (WGS) entry which is preliminary data.</text>
</comment>
<protein>
    <submittedName>
        <fullName evidence="1">Uncharacterized protein</fullName>
    </submittedName>
</protein>
<dbReference type="OrthoDB" id="3632340at2"/>
<evidence type="ECO:0000313" key="2">
    <source>
        <dbReference type="Proteomes" id="UP000267081"/>
    </source>
</evidence>
<sequence>MNQLSAAQLWGTLNDLLTGRGQDDGDELPGAELAVFDEGVEVFRAALARHARRDDDDPAVIWVRPLVVPAGCRHGLPAFDIGVVRRRALHVRTAAANGEGLDLGLMTGQRAVVQPARGPQLAVLQDFDTWTATLSALERAEIEALDHD</sequence>
<keyword evidence="2" id="KW-1185">Reference proteome</keyword>
<dbReference type="Proteomes" id="UP000267081">
    <property type="component" value="Unassembled WGS sequence"/>
</dbReference>
<name>A0A3R9DCZ0_9PSEU</name>
<gene>
    <name evidence="1" type="ORF">EIY87_35945</name>
</gene>
<accession>A0A3R9DCZ0</accession>
<dbReference type="AlphaFoldDB" id="A0A3R9DCZ0"/>
<evidence type="ECO:0000313" key="1">
    <source>
        <dbReference type="EMBL" id="RSD10282.1"/>
    </source>
</evidence>
<proteinExistence type="predicted"/>
<reference evidence="1 2" key="1">
    <citation type="submission" date="2018-12" db="EMBL/GenBank/DDBJ databases">
        <title>Amycolatopsis eburnea sp. nov. actinomycete associate with arbuscular mycorrhiza fungal spore.</title>
        <authorList>
            <person name="Lumyong S."/>
            <person name="Chaiya L."/>
        </authorList>
    </citation>
    <scope>NUCLEOTIDE SEQUENCE [LARGE SCALE GENOMIC DNA]</scope>
    <source>
        <strain evidence="1 2">GLM-1</strain>
    </source>
</reference>
<dbReference type="EMBL" id="RSEC01000060">
    <property type="protein sequence ID" value="RSD10282.1"/>
    <property type="molecule type" value="Genomic_DNA"/>
</dbReference>
<organism evidence="1 2">
    <name type="scientific">Amycolatopsis eburnea</name>
    <dbReference type="NCBI Taxonomy" id="2267691"/>
    <lineage>
        <taxon>Bacteria</taxon>
        <taxon>Bacillati</taxon>
        <taxon>Actinomycetota</taxon>
        <taxon>Actinomycetes</taxon>
        <taxon>Pseudonocardiales</taxon>
        <taxon>Pseudonocardiaceae</taxon>
        <taxon>Amycolatopsis</taxon>
    </lineage>
</organism>
<dbReference type="RefSeq" id="WP_125314420.1">
    <property type="nucleotide sequence ID" value="NZ_RSEC01000060.1"/>
</dbReference>